<sequence>MMADKQDQWFAELEKENNERMAELEAAMQEEDRLHVIKSAKIQVKAEKAAAFHAKHPKLSFLKRYNVIIMMLLSVCVTAGFNAAMFLE</sequence>
<dbReference type="OrthoDB" id="6401152at2"/>
<reference evidence="2 3" key="1">
    <citation type="submission" date="2019-09" db="EMBL/GenBank/DDBJ databases">
        <title>Hybrid Assembly of the complete Genome of the Deep-Sea Bacterium Moritella marina from long Nanopore and Illumina reads.</title>
        <authorList>
            <person name="Magin S."/>
            <person name="Georgoulis A."/>
            <person name="Papadimitriou K."/>
            <person name="Iliakis G."/>
            <person name="Vorgias C.E."/>
        </authorList>
    </citation>
    <scope>NUCLEOTIDE SEQUENCE [LARGE SCALE GENOMIC DNA]</scope>
    <source>
        <strain evidence="2 3">MP-1</strain>
    </source>
</reference>
<dbReference type="KEGG" id="mmaa:FR932_12615"/>
<dbReference type="EMBL" id="CP044399">
    <property type="protein sequence ID" value="QFI38632.1"/>
    <property type="molecule type" value="Genomic_DNA"/>
</dbReference>
<name>A0A5J6WQK4_MORMI</name>
<evidence type="ECO:0000313" key="3">
    <source>
        <dbReference type="Proteomes" id="UP000327424"/>
    </source>
</evidence>
<keyword evidence="1" id="KW-0812">Transmembrane</keyword>
<proteinExistence type="predicted"/>
<organism evidence="2 3">
    <name type="scientific">Moritella marina ATCC 15381</name>
    <dbReference type="NCBI Taxonomy" id="1202962"/>
    <lineage>
        <taxon>Bacteria</taxon>
        <taxon>Pseudomonadati</taxon>
        <taxon>Pseudomonadota</taxon>
        <taxon>Gammaproteobacteria</taxon>
        <taxon>Alteromonadales</taxon>
        <taxon>Moritellaceae</taxon>
        <taxon>Moritella</taxon>
    </lineage>
</organism>
<keyword evidence="1" id="KW-0472">Membrane</keyword>
<dbReference type="Proteomes" id="UP000327424">
    <property type="component" value="Chromosome"/>
</dbReference>
<protein>
    <submittedName>
        <fullName evidence="2">Uncharacterized protein</fullName>
    </submittedName>
</protein>
<feature type="transmembrane region" description="Helical" evidence="1">
    <location>
        <begin position="65"/>
        <end position="87"/>
    </location>
</feature>
<dbReference type="AlphaFoldDB" id="A0A5J6WQK4"/>
<keyword evidence="1" id="KW-1133">Transmembrane helix</keyword>
<evidence type="ECO:0000313" key="2">
    <source>
        <dbReference type="EMBL" id="QFI38632.1"/>
    </source>
</evidence>
<dbReference type="RefSeq" id="WP_019439459.1">
    <property type="nucleotide sequence ID" value="NZ_ALOE01000002.1"/>
</dbReference>
<gene>
    <name evidence="2" type="ORF">FR932_12615</name>
</gene>
<keyword evidence="3" id="KW-1185">Reference proteome</keyword>
<evidence type="ECO:0000256" key="1">
    <source>
        <dbReference type="SAM" id="Phobius"/>
    </source>
</evidence>
<accession>A0A5J6WQK4</accession>